<evidence type="ECO:0000313" key="6">
    <source>
        <dbReference type="Proteomes" id="UP001596183"/>
    </source>
</evidence>
<keyword evidence="6" id="KW-1185">Reference proteome</keyword>
<reference evidence="6" key="1">
    <citation type="journal article" date="2019" name="Int. J. Syst. Evol. Microbiol.">
        <title>The Global Catalogue of Microorganisms (GCM) 10K type strain sequencing project: providing services to taxonomists for standard genome sequencing and annotation.</title>
        <authorList>
            <consortium name="The Broad Institute Genomics Platform"/>
            <consortium name="The Broad Institute Genome Sequencing Center for Infectious Disease"/>
            <person name="Wu L."/>
            <person name="Ma J."/>
        </authorList>
    </citation>
    <scope>NUCLEOTIDE SEQUENCE [LARGE SCALE GENOMIC DNA]</scope>
    <source>
        <strain evidence="6">JCM 13852</strain>
    </source>
</reference>
<dbReference type="EMBL" id="JBHSPC010000085">
    <property type="protein sequence ID" value="MFC5673388.1"/>
    <property type="molecule type" value="Genomic_DNA"/>
</dbReference>
<sequence length="515" mass="56052">MHADINPATSVSRNAKYFRDSSALIYAGGNLTYGELEDRAARAASVFAEHGIAAGDRVAYLGMNSSAYIVTMLASMRLGAIYVPLNFRLTAPELRSALQHSGATVLVGEGAYADAIDEIKDQTALKALLLVDDDPEAPAQAGRRRWESWSELTKAATAWRPAISRDFDDPAVILFSSGSTGRPKGIVLTHGNLWWNSLNTDLRMDTQRRDVTLAGAPLFHIGALNSFTLRSLVRGGTVLIRRRFDPVDFLNDIESYQVKTTFAVPTMLDALEAVPDAWSRLSGLRTLVVSGAPVPPEQIRRFAERGVPIQQAWGATEFAPTATHMPVEATLDKPGSAGVPMPYTEVRVVDPATGEFVEPGTPGELVVRGPNVTPGYWEDSVATAAVFDDEGWFHSGDIGYEDEDGYFFIIDRIKDVIITGGENVYPAEVERVLRAVPGVSDVAVVGMPDREWGETVVAVCCPTEGAEVTLERVREYAGTQIARYKLPRRLEIVATMPRNATGKLDKPGIRALLHK</sequence>
<feature type="domain" description="AMP-dependent synthetase/ligase" evidence="3">
    <location>
        <begin position="13"/>
        <end position="377"/>
    </location>
</feature>
<dbReference type="Proteomes" id="UP001596183">
    <property type="component" value="Unassembled WGS sequence"/>
</dbReference>
<dbReference type="SUPFAM" id="SSF56801">
    <property type="entry name" value="Acetyl-CoA synthetase-like"/>
    <property type="match status" value="1"/>
</dbReference>
<dbReference type="Gene3D" id="3.40.50.12780">
    <property type="entry name" value="N-terminal domain of ligase-like"/>
    <property type="match status" value="1"/>
</dbReference>
<dbReference type="Pfam" id="PF00501">
    <property type="entry name" value="AMP-binding"/>
    <property type="match status" value="1"/>
</dbReference>
<dbReference type="InterPro" id="IPR045851">
    <property type="entry name" value="AMP-bd_C_sf"/>
</dbReference>
<dbReference type="PROSITE" id="PS00455">
    <property type="entry name" value="AMP_BINDING"/>
    <property type="match status" value="1"/>
</dbReference>
<evidence type="ECO:0000259" key="3">
    <source>
        <dbReference type="Pfam" id="PF00501"/>
    </source>
</evidence>
<organism evidence="5 6">
    <name type="scientific">Streptomyces incanus</name>
    <dbReference type="NCBI Taxonomy" id="887453"/>
    <lineage>
        <taxon>Bacteria</taxon>
        <taxon>Bacillati</taxon>
        <taxon>Actinomycetota</taxon>
        <taxon>Actinomycetes</taxon>
        <taxon>Kitasatosporales</taxon>
        <taxon>Streptomycetaceae</taxon>
        <taxon>Streptomyces</taxon>
    </lineage>
</organism>
<evidence type="ECO:0000259" key="4">
    <source>
        <dbReference type="Pfam" id="PF13193"/>
    </source>
</evidence>
<dbReference type="Gene3D" id="3.30.300.30">
    <property type="match status" value="1"/>
</dbReference>
<keyword evidence="2 5" id="KW-0436">Ligase</keyword>
<dbReference type="RefSeq" id="WP_055626783.1">
    <property type="nucleotide sequence ID" value="NZ_JBHSPC010000085.1"/>
</dbReference>
<evidence type="ECO:0000313" key="5">
    <source>
        <dbReference type="EMBL" id="MFC5673388.1"/>
    </source>
</evidence>
<dbReference type="Pfam" id="PF13193">
    <property type="entry name" value="AMP-binding_C"/>
    <property type="match status" value="1"/>
</dbReference>
<evidence type="ECO:0000256" key="2">
    <source>
        <dbReference type="ARBA" id="ARBA00022598"/>
    </source>
</evidence>
<proteinExistence type="inferred from homology"/>
<dbReference type="InterPro" id="IPR042099">
    <property type="entry name" value="ANL_N_sf"/>
</dbReference>
<name>A0ABW0XUM0_9ACTN</name>
<feature type="domain" description="AMP-binding enzyme C-terminal" evidence="4">
    <location>
        <begin position="428"/>
        <end position="503"/>
    </location>
</feature>
<dbReference type="PANTHER" id="PTHR43201:SF5">
    <property type="entry name" value="MEDIUM-CHAIN ACYL-COA LIGASE ACSF2, MITOCHONDRIAL"/>
    <property type="match status" value="1"/>
</dbReference>
<gene>
    <name evidence="5" type="ORF">ACFP2V_25755</name>
</gene>
<dbReference type="InterPro" id="IPR000873">
    <property type="entry name" value="AMP-dep_synth/lig_dom"/>
</dbReference>
<comment type="caution">
    <text evidence="5">The sequence shown here is derived from an EMBL/GenBank/DDBJ whole genome shotgun (WGS) entry which is preliminary data.</text>
</comment>
<dbReference type="InterPro" id="IPR020845">
    <property type="entry name" value="AMP-binding_CS"/>
</dbReference>
<protein>
    <submittedName>
        <fullName evidence="5">Long-chain fatty acid--CoA ligase</fullName>
    </submittedName>
</protein>
<accession>A0ABW0XUM0</accession>
<comment type="similarity">
    <text evidence="1">Belongs to the ATP-dependent AMP-binding enzyme family.</text>
</comment>
<dbReference type="PANTHER" id="PTHR43201">
    <property type="entry name" value="ACYL-COA SYNTHETASE"/>
    <property type="match status" value="1"/>
</dbReference>
<dbReference type="GO" id="GO:0016874">
    <property type="term" value="F:ligase activity"/>
    <property type="evidence" value="ECO:0007669"/>
    <property type="project" value="UniProtKB-KW"/>
</dbReference>
<dbReference type="CDD" id="cd17631">
    <property type="entry name" value="FACL_FadD13-like"/>
    <property type="match status" value="1"/>
</dbReference>
<dbReference type="InterPro" id="IPR025110">
    <property type="entry name" value="AMP-bd_C"/>
</dbReference>
<evidence type="ECO:0000256" key="1">
    <source>
        <dbReference type="ARBA" id="ARBA00006432"/>
    </source>
</evidence>